<proteinExistence type="predicted"/>
<dbReference type="SUPFAM" id="SSF46689">
    <property type="entry name" value="Homeodomain-like"/>
    <property type="match status" value="1"/>
</dbReference>
<dbReference type="InterPro" id="IPR050863">
    <property type="entry name" value="CenT-Element_Derived"/>
</dbReference>
<evidence type="ECO:0000259" key="2">
    <source>
        <dbReference type="Pfam" id="PF03184"/>
    </source>
</evidence>
<dbReference type="PANTHER" id="PTHR19303:SF71">
    <property type="entry name" value="ZINC FINGER PHD-TYPE DOMAIN-CONTAINING PROTEIN"/>
    <property type="match status" value="1"/>
</dbReference>
<feature type="domain" description="HTH psq-type" evidence="3">
    <location>
        <begin position="17"/>
        <end position="49"/>
    </location>
</feature>
<evidence type="ECO:0008006" key="6">
    <source>
        <dbReference type="Google" id="ProtNLM"/>
    </source>
</evidence>
<accession>A0A232EV49</accession>
<dbReference type="Proteomes" id="UP000215335">
    <property type="component" value="Unassembled WGS sequence"/>
</dbReference>
<organism evidence="4 5">
    <name type="scientific">Trichomalopsis sarcophagae</name>
    <dbReference type="NCBI Taxonomy" id="543379"/>
    <lineage>
        <taxon>Eukaryota</taxon>
        <taxon>Metazoa</taxon>
        <taxon>Ecdysozoa</taxon>
        <taxon>Arthropoda</taxon>
        <taxon>Hexapoda</taxon>
        <taxon>Insecta</taxon>
        <taxon>Pterygota</taxon>
        <taxon>Neoptera</taxon>
        <taxon>Endopterygota</taxon>
        <taxon>Hymenoptera</taxon>
        <taxon>Apocrita</taxon>
        <taxon>Proctotrupomorpha</taxon>
        <taxon>Chalcidoidea</taxon>
        <taxon>Pteromalidae</taxon>
        <taxon>Pteromalinae</taxon>
        <taxon>Trichomalopsis</taxon>
    </lineage>
</organism>
<keyword evidence="5" id="KW-1185">Reference proteome</keyword>
<dbReference type="GO" id="GO:0005634">
    <property type="term" value="C:nucleus"/>
    <property type="evidence" value="ECO:0007669"/>
    <property type="project" value="UniProtKB-SubCell"/>
</dbReference>
<dbReference type="EMBL" id="NNAY01002052">
    <property type="protein sequence ID" value="OXU22234.1"/>
    <property type="molecule type" value="Genomic_DNA"/>
</dbReference>
<feature type="domain" description="DDE-1" evidence="2">
    <location>
        <begin position="215"/>
        <end position="348"/>
    </location>
</feature>
<evidence type="ECO:0000313" key="5">
    <source>
        <dbReference type="Proteomes" id="UP000215335"/>
    </source>
</evidence>
<dbReference type="Pfam" id="PF05225">
    <property type="entry name" value="HTH_psq"/>
    <property type="match status" value="1"/>
</dbReference>
<protein>
    <recommendedName>
        <fullName evidence="6">HTH CENPB-type domain-containing protein</fullName>
    </recommendedName>
</protein>
<comment type="subcellular location">
    <subcellularLocation>
        <location evidence="1">Nucleus</location>
    </subcellularLocation>
</comment>
<dbReference type="InterPro" id="IPR009057">
    <property type="entry name" value="Homeodomain-like_sf"/>
</dbReference>
<dbReference type="OrthoDB" id="8195605at2759"/>
<dbReference type="AlphaFoldDB" id="A0A232EV49"/>
<evidence type="ECO:0000256" key="1">
    <source>
        <dbReference type="ARBA" id="ARBA00004123"/>
    </source>
</evidence>
<evidence type="ECO:0000259" key="3">
    <source>
        <dbReference type="Pfam" id="PF05225"/>
    </source>
</evidence>
<reference evidence="4 5" key="1">
    <citation type="journal article" date="2017" name="Curr. Biol.">
        <title>The Evolution of Venom by Co-option of Single-Copy Genes.</title>
        <authorList>
            <person name="Martinson E.O."/>
            <person name="Mrinalini"/>
            <person name="Kelkar Y.D."/>
            <person name="Chang C.H."/>
            <person name="Werren J.H."/>
        </authorList>
    </citation>
    <scope>NUCLEOTIDE SEQUENCE [LARGE SCALE GENOMIC DNA]</scope>
    <source>
        <strain evidence="4 5">Alberta</strain>
        <tissue evidence="4">Whole body</tissue>
    </source>
</reference>
<dbReference type="GO" id="GO:0003677">
    <property type="term" value="F:DNA binding"/>
    <property type="evidence" value="ECO:0007669"/>
    <property type="project" value="InterPro"/>
</dbReference>
<dbReference type="PANTHER" id="PTHR19303">
    <property type="entry name" value="TRANSPOSON"/>
    <property type="match status" value="1"/>
</dbReference>
<evidence type="ECO:0000313" key="4">
    <source>
        <dbReference type="EMBL" id="OXU22234.1"/>
    </source>
</evidence>
<dbReference type="InterPro" id="IPR004875">
    <property type="entry name" value="DDE_SF_endonuclease_dom"/>
</dbReference>
<dbReference type="Pfam" id="PF03184">
    <property type="entry name" value="DDE_1"/>
    <property type="match status" value="1"/>
</dbReference>
<gene>
    <name evidence="4" type="ORF">TSAR_016877</name>
</gene>
<dbReference type="InterPro" id="IPR007889">
    <property type="entry name" value="HTH_Psq"/>
</dbReference>
<dbReference type="STRING" id="543379.A0A232EV49"/>
<name>A0A232EV49_9HYME</name>
<sequence>MVRKYKRKGQRQLWSKDSMRTAIEAVISNNMSVRRASIEHKIPQATLSRKIHQIRSGSPKDIELIVKPWGSNFQTVFNKEQEAVLCEFIHTLENQFIPFNSMDVRKLAYQLAEKFNVPHPFNKDFAVAGDDWYKGFLKRNPEICIKKLDINEKTKDMKKAQVYKFFNLLEGLTDKHQLEACDIYNLDETVITCSLNTNEDEAKNTEESSGQNKLVTATVCFSASGAYAPLMLIFPCSTYKNSILKGAPPGAWAEYDPSGQMQLDIFVTWLKKFIKFSKASKDSPVLLIVDAYHTFLKKLHVLELAKENGVNILCLPPYCTEKFQPMQQEFMNSLSTAYTSEVAKWTRSNPGRSVSTEEVYQLFGNAFMKISTMALPVHGFHSTGIWPIDRDQLENVFVEFTEKESTLNLPRAAVKEASSSINDSFVEMAVIPEKVVSKEIVQKPLVVITQSHNQSYVVQSLETINQQNMEFIQQTYIQESLDQAQVIDHYSVVGEQHTESIIIENATPVIQETEESQIDDELSSVIIPPEAQLCEVQFEDLQNLIQSRKRLHYYVSPYRFNLSR</sequence>
<dbReference type="Gene3D" id="1.10.10.60">
    <property type="entry name" value="Homeodomain-like"/>
    <property type="match status" value="1"/>
</dbReference>
<comment type="caution">
    <text evidence="4">The sequence shown here is derived from an EMBL/GenBank/DDBJ whole genome shotgun (WGS) entry which is preliminary data.</text>
</comment>